<comment type="caution">
    <text evidence="1">The sequence shown here is derived from an EMBL/GenBank/DDBJ whole genome shotgun (WGS) entry which is preliminary data.</text>
</comment>
<evidence type="ECO:0000313" key="1">
    <source>
        <dbReference type="EMBL" id="KAK2619004.1"/>
    </source>
</evidence>
<organism evidence="1 2">
    <name type="scientific">Leptospira interrogans</name>
    <dbReference type="NCBI Taxonomy" id="173"/>
    <lineage>
        <taxon>Bacteria</taxon>
        <taxon>Pseudomonadati</taxon>
        <taxon>Spirochaetota</taxon>
        <taxon>Spirochaetia</taxon>
        <taxon>Leptospirales</taxon>
        <taxon>Leptospiraceae</taxon>
        <taxon>Leptospira</taxon>
    </lineage>
</organism>
<accession>A0AAV9FT16</accession>
<gene>
    <name evidence="1" type="ORF">CFV95_008325</name>
</gene>
<proteinExistence type="predicted"/>
<reference evidence="1" key="1">
    <citation type="submission" date="2023-10" db="EMBL/GenBank/DDBJ databases">
        <title>Genomic and proteomic analysis of Leptospira interrogans strain CUDO8.</title>
        <authorList>
            <person name="Boonciew P."/>
            <person name="Kurilung A."/>
            <person name="Prapasarakul N."/>
        </authorList>
    </citation>
    <scope>NUCLEOTIDE SEQUENCE</scope>
    <source>
        <strain evidence="1">CUDO8</strain>
    </source>
</reference>
<protein>
    <submittedName>
        <fullName evidence="1">Uncharacterized protein</fullName>
    </submittedName>
</protein>
<sequence length="125" mass="15129">MNQLPFPGNEVNSEHILYKKIDFIIENIKKNTYRTKINRELAIQFLEKPRYYLLSVHPILTFKNKIFDVHQKEIQSFIMENFNTDQMKGYNYPRQKTNTNFSRKPRRPNLFDKLTFIPQELNFVG</sequence>
<dbReference type="EMBL" id="NKYG02000001">
    <property type="protein sequence ID" value="KAK2619004.1"/>
    <property type="molecule type" value="Genomic_DNA"/>
</dbReference>
<dbReference type="Proteomes" id="UP000218471">
    <property type="component" value="Unassembled WGS sequence"/>
</dbReference>
<evidence type="ECO:0000313" key="2">
    <source>
        <dbReference type="Proteomes" id="UP000218471"/>
    </source>
</evidence>
<dbReference type="AlphaFoldDB" id="A0AAV9FT16"/>
<name>A0AAV9FT16_LEPIR</name>
<dbReference type="RefSeq" id="WP_001072716.1">
    <property type="nucleotide sequence ID" value="NZ_CP092151.1"/>
</dbReference>